<evidence type="ECO:0000313" key="1">
    <source>
        <dbReference type="EMBL" id="VFU28056.1"/>
    </source>
</evidence>
<dbReference type="Gene3D" id="3.40.462.20">
    <property type="match status" value="3"/>
</dbReference>
<dbReference type="Gene3D" id="3.30.465.10">
    <property type="match status" value="3"/>
</dbReference>
<proteinExistence type="predicted"/>
<dbReference type="EMBL" id="CAADRP010000424">
    <property type="protein sequence ID" value="VFU28056.1"/>
    <property type="molecule type" value="Genomic_DNA"/>
</dbReference>
<gene>
    <name evidence="1" type="ORF">SVIM_LOCUS90093</name>
</gene>
<protein>
    <recommendedName>
        <fullName evidence="2">Berberine/berberine-like domain-containing protein</fullName>
    </recommendedName>
</protein>
<sequence length="354" mass="39567">MGEELFWAIRGGGGRGSFGIITAWKVKSVPVSETVSVFTVTKTLELVSIQTAGTRGNRTITTSYNALFLGVAKRLLEVMESSFPELGLKQKTTWLESVLYTGSYPNNTPPEALLQANNIPTPISFCISIPIQDRFLQCLSTTSESSFPFSTALYTPTNNTSFTKARTTFKRQLQLGIHFEFAVEAMITRLSLMFLQSNPLSLLQTLPSYGLLTLTSKIGFRQQNDMNITPPESTWLESVLFTGSYPNNTPPEALLLANNMSKSYFKAKSDFVQEPIPESALKGIWKRLFKEDGASMIWNPFGGMMSKISEFQTPFPRRKGDLFMIQYVTGWQDAKLILTTFSGMNKASHLFHFT</sequence>
<accession>A0A6N2KJ76</accession>
<name>A0A6N2KJ76_SALVM</name>
<reference evidence="1" key="1">
    <citation type="submission" date="2019-03" db="EMBL/GenBank/DDBJ databases">
        <authorList>
            <person name="Mank J."/>
            <person name="Almeida P."/>
        </authorList>
    </citation>
    <scope>NUCLEOTIDE SEQUENCE</scope>
    <source>
        <strain evidence="1">78183</strain>
    </source>
</reference>
<evidence type="ECO:0008006" key="2">
    <source>
        <dbReference type="Google" id="ProtNLM"/>
    </source>
</evidence>
<organism evidence="1">
    <name type="scientific">Salix viminalis</name>
    <name type="common">Common osier</name>
    <name type="synonym">Basket willow</name>
    <dbReference type="NCBI Taxonomy" id="40686"/>
    <lineage>
        <taxon>Eukaryota</taxon>
        <taxon>Viridiplantae</taxon>
        <taxon>Streptophyta</taxon>
        <taxon>Embryophyta</taxon>
        <taxon>Tracheophyta</taxon>
        <taxon>Spermatophyta</taxon>
        <taxon>Magnoliopsida</taxon>
        <taxon>eudicotyledons</taxon>
        <taxon>Gunneridae</taxon>
        <taxon>Pentapetalae</taxon>
        <taxon>rosids</taxon>
        <taxon>fabids</taxon>
        <taxon>Malpighiales</taxon>
        <taxon>Salicaceae</taxon>
        <taxon>Saliceae</taxon>
        <taxon>Salix</taxon>
    </lineage>
</organism>
<dbReference type="PANTHER" id="PTHR32448">
    <property type="entry name" value="OS08G0158400 PROTEIN"/>
    <property type="match status" value="1"/>
</dbReference>
<dbReference type="InterPro" id="IPR016169">
    <property type="entry name" value="FAD-bd_PCMH_sub2"/>
</dbReference>
<dbReference type="AlphaFoldDB" id="A0A6N2KJ76"/>